<proteinExistence type="predicted"/>
<organism evidence="3 4">
    <name type="scientific">Salinimicrobium gaetbulicola</name>
    <dbReference type="NCBI Taxonomy" id="999702"/>
    <lineage>
        <taxon>Bacteria</taxon>
        <taxon>Pseudomonadati</taxon>
        <taxon>Bacteroidota</taxon>
        <taxon>Flavobacteriia</taxon>
        <taxon>Flavobacteriales</taxon>
        <taxon>Flavobacteriaceae</taxon>
        <taxon>Salinimicrobium</taxon>
    </lineage>
</organism>
<name>A0ABW3IJ03_9FLAO</name>
<feature type="domain" description="DUF4397" evidence="2">
    <location>
        <begin position="47"/>
        <end position="162"/>
    </location>
</feature>
<reference evidence="4" key="1">
    <citation type="journal article" date="2019" name="Int. J. Syst. Evol. Microbiol.">
        <title>The Global Catalogue of Microorganisms (GCM) 10K type strain sequencing project: providing services to taxonomists for standard genome sequencing and annotation.</title>
        <authorList>
            <consortium name="The Broad Institute Genomics Platform"/>
            <consortium name="The Broad Institute Genome Sequencing Center for Infectious Disease"/>
            <person name="Wu L."/>
            <person name="Ma J."/>
        </authorList>
    </citation>
    <scope>NUCLEOTIDE SEQUENCE [LARGE SCALE GENOMIC DNA]</scope>
    <source>
        <strain evidence="4">CCUG 60898</strain>
    </source>
</reference>
<dbReference type="InterPro" id="IPR025510">
    <property type="entry name" value="DUF4397"/>
</dbReference>
<dbReference type="Pfam" id="PF14344">
    <property type="entry name" value="DUF4397"/>
    <property type="match status" value="1"/>
</dbReference>
<feature type="signal peptide" evidence="1">
    <location>
        <begin position="1"/>
        <end position="25"/>
    </location>
</feature>
<comment type="caution">
    <text evidence="3">The sequence shown here is derived from an EMBL/GenBank/DDBJ whole genome shotgun (WGS) entry which is preliminary data.</text>
</comment>
<feature type="chain" id="PRO_5046361271" evidence="1">
    <location>
        <begin position="26"/>
        <end position="262"/>
    </location>
</feature>
<evidence type="ECO:0000259" key="2">
    <source>
        <dbReference type="Pfam" id="PF14344"/>
    </source>
</evidence>
<evidence type="ECO:0000313" key="3">
    <source>
        <dbReference type="EMBL" id="MFD0977268.1"/>
    </source>
</evidence>
<sequence>MKNIFNKIIILFAATLFCTSCEENAIPELTVPVNEGSTLAKFFFHAEDAPTANFYFFEDKVTAYNTSEEELDGLDYKGVYPSNAYALVPSGSTEVRAVDLEGNELAYMEFNFQVGQNYSIYLVGTTGNYEVAIIEDNLPEDDPQKIYWRFVNTMADMPFNVDAYAIRAAVPATEESPAEDVQVIELGQNIGFKEGGDYQLLEPGSYTFKVFDAGSTYDPVESDPYIQHSVNVGTRGRTYTTQIRGTYKDPSSSSNIDFWRDR</sequence>
<keyword evidence="4" id="KW-1185">Reference proteome</keyword>
<dbReference type="EMBL" id="JBHTJP010000035">
    <property type="protein sequence ID" value="MFD0977268.1"/>
    <property type="molecule type" value="Genomic_DNA"/>
</dbReference>
<dbReference type="RefSeq" id="WP_380739410.1">
    <property type="nucleotide sequence ID" value="NZ_JBHTJP010000035.1"/>
</dbReference>
<protein>
    <submittedName>
        <fullName evidence="3">DUF4397 domain-containing protein</fullName>
    </submittedName>
</protein>
<accession>A0ABW3IJ03</accession>
<gene>
    <name evidence="3" type="ORF">ACFQ1G_10735</name>
</gene>
<evidence type="ECO:0000256" key="1">
    <source>
        <dbReference type="SAM" id="SignalP"/>
    </source>
</evidence>
<keyword evidence="1" id="KW-0732">Signal</keyword>
<evidence type="ECO:0000313" key="4">
    <source>
        <dbReference type="Proteomes" id="UP001597100"/>
    </source>
</evidence>
<dbReference type="Proteomes" id="UP001597100">
    <property type="component" value="Unassembled WGS sequence"/>
</dbReference>